<evidence type="ECO:0000313" key="6">
    <source>
        <dbReference type="EMBL" id="SQI32266.1"/>
    </source>
</evidence>
<accession>A0A2X4TXT9</accession>
<dbReference type="Proteomes" id="UP000594967">
    <property type="component" value="Chromosome"/>
</dbReference>
<protein>
    <submittedName>
        <fullName evidence="5">GntR family transcriptional regulator</fullName>
    </submittedName>
    <submittedName>
        <fullName evidence="6">Uncharacterized HTH-type transcriptional regulator ydfH</fullName>
    </submittedName>
</protein>
<dbReference type="SMART" id="SM00895">
    <property type="entry name" value="FCD"/>
    <property type="match status" value="1"/>
</dbReference>
<reference evidence="6 7" key="1">
    <citation type="submission" date="2018-06" db="EMBL/GenBank/DDBJ databases">
        <authorList>
            <consortium name="Pathogen Informatics"/>
            <person name="Doyle S."/>
        </authorList>
    </citation>
    <scope>NUCLEOTIDE SEQUENCE [LARGE SCALE GENOMIC DNA]</scope>
    <source>
        <strain evidence="6 7">NCTC12961</strain>
    </source>
</reference>
<keyword evidence="1" id="KW-0805">Transcription regulation</keyword>
<dbReference type="PROSITE" id="PS50949">
    <property type="entry name" value="HTH_GNTR"/>
    <property type="match status" value="1"/>
</dbReference>
<dbReference type="InterPro" id="IPR008920">
    <property type="entry name" value="TF_FadR/GntR_C"/>
</dbReference>
<evidence type="ECO:0000313" key="7">
    <source>
        <dbReference type="Proteomes" id="UP000248897"/>
    </source>
</evidence>
<dbReference type="Proteomes" id="UP000248897">
    <property type="component" value="Chromosome 1"/>
</dbReference>
<keyword evidence="2" id="KW-0238">DNA-binding</keyword>
<dbReference type="PANTHER" id="PTHR43537:SF53">
    <property type="entry name" value="HTH-TYPE TRANSCRIPTIONAL REPRESSOR NANR"/>
    <property type="match status" value="1"/>
</dbReference>
<evidence type="ECO:0000256" key="3">
    <source>
        <dbReference type="ARBA" id="ARBA00023163"/>
    </source>
</evidence>
<gene>
    <name evidence="6" type="primary">ydfH_1</name>
    <name evidence="5" type="ORF">I6G64_08180</name>
    <name evidence="6" type="ORF">NCTC12961_01043</name>
</gene>
<dbReference type="STRING" id="82996.ADP72_06825"/>
<dbReference type="EMBL" id="CP065673">
    <property type="protein sequence ID" value="QPS22349.1"/>
    <property type="molecule type" value="Genomic_DNA"/>
</dbReference>
<dbReference type="Gene3D" id="1.10.10.10">
    <property type="entry name" value="Winged helix-like DNA-binding domain superfamily/Winged helix DNA-binding domain"/>
    <property type="match status" value="1"/>
</dbReference>
<dbReference type="InterPro" id="IPR011711">
    <property type="entry name" value="GntR_C"/>
</dbReference>
<dbReference type="InterPro" id="IPR036388">
    <property type="entry name" value="WH-like_DNA-bd_sf"/>
</dbReference>
<dbReference type="InterPro" id="IPR036390">
    <property type="entry name" value="WH_DNA-bd_sf"/>
</dbReference>
<evidence type="ECO:0000313" key="5">
    <source>
        <dbReference type="EMBL" id="QPS22349.1"/>
    </source>
</evidence>
<dbReference type="AlphaFoldDB" id="A0A2X4TXT9"/>
<dbReference type="SUPFAM" id="SSF48008">
    <property type="entry name" value="GntR ligand-binding domain-like"/>
    <property type="match status" value="1"/>
</dbReference>
<dbReference type="GO" id="GO:0003700">
    <property type="term" value="F:DNA-binding transcription factor activity"/>
    <property type="evidence" value="ECO:0007669"/>
    <property type="project" value="InterPro"/>
</dbReference>
<dbReference type="EMBL" id="LS483469">
    <property type="protein sequence ID" value="SQI32266.1"/>
    <property type="molecule type" value="Genomic_DNA"/>
</dbReference>
<dbReference type="Pfam" id="PF00392">
    <property type="entry name" value="GntR"/>
    <property type="match status" value="1"/>
</dbReference>
<dbReference type="Gene3D" id="1.20.120.530">
    <property type="entry name" value="GntR ligand-binding domain-like"/>
    <property type="match status" value="1"/>
</dbReference>
<dbReference type="RefSeq" id="WP_063202650.1">
    <property type="nucleotide sequence ID" value="NZ_CAMITG010000015.1"/>
</dbReference>
<dbReference type="SMART" id="SM00345">
    <property type="entry name" value="HTH_GNTR"/>
    <property type="match status" value="1"/>
</dbReference>
<dbReference type="CDD" id="cd07377">
    <property type="entry name" value="WHTH_GntR"/>
    <property type="match status" value="1"/>
</dbReference>
<keyword evidence="8" id="KW-1185">Reference proteome</keyword>
<organism evidence="6 7">
    <name type="scientific">Serratia plymuthica</name>
    <dbReference type="NCBI Taxonomy" id="82996"/>
    <lineage>
        <taxon>Bacteria</taxon>
        <taxon>Pseudomonadati</taxon>
        <taxon>Pseudomonadota</taxon>
        <taxon>Gammaproteobacteria</taxon>
        <taxon>Enterobacterales</taxon>
        <taxon>Yersiniaceae</taxon>
        <taxon>Serratia</taxon>
    </lineage>
</organism>
<reference evidence="5 8" key="2">
    <citation type="submission" date="2020-12" db="EMBL/GenBank/DDBJ databases">
        <title>FDA dAtabase for Regulatory Grade micrObial Sequences (FDA-ARGOS): Supporting development and validation of Infectious Disease Dx tests.</title>
        <authorList>
            <person name="Sproer C."/>
            <person name="Gronow S."/>
            <person name="Severitt S."/>
            <person name="Schroder I."/>
            <person name="Tallon L."/>
            <person name="Sadzewicz L."/>
            <person name="Zhao X."/>
            <person name="Boylan J."/>
            <person name="Ott S."/>
            <person name="Bowen H."/>
            <person name="Vavikolanu K."/>
            <person name="Mehta A."/>
            <person name="Aluvathingal J."/>
            <person name="Nadendla S."/>
            <person name="Lowell S."/>
            <person name="Myers T."/>
            <person name="Yan Y."/>
            <person name="Sichtig H."/>
        </authorList>
    </citation>
    <scope>NUCLEOTIDE SEQUENCE [LARGE SCALE GENOMIC DNA]</scope>
    <source>
        <strain evidence="5 8">FDAARGOS_907</strain>
    </source>
</reference>
<keyword evidence="3" id="KW-0804">Transcription</keyword>
<proteinExistence type="predicted"/>
<dbReference type="GO" id="GO:0003677">
    <property type="term" value="F:DNA binding"/>
    <property type="evidence" value="ECO:0007669"/>
    <property type="project" value="UniProtKB-KW"/>
</dbReference>
<dbReference type="Pfam" id="PF07729">
    <property type="entry name" value="FCD"/>
    <property type="match status" value="1"/>
</dbReference>
<dbReference type="SUPFAM" id="SSF46785">
    <property type="entry name" value="Winged helix' DNA-binding domain"/>
    <property type="match status" value="1"/>
</dbReference>
<dbReference type="InterPro" id="IPR000524">
    <property type="entry name" value="Tscrpt_reg_HTH_GntR"/>
</dbReference>
<evidence type="ECO:0000256" key="1">
    <source>
        <dbReference type="ARBA" id="ARBA00023015"/>
    </source>
</evidence>
<name>A0A2X4TXT9_SERPL</name>
<evidence type="ECO:0000259" key="4">
    <source>
        <dbReference type="PROSITE" id="PS50949"/>
    </source>
</evidence>
<sequence length="249" mass="27395">MIGTTIGVNAAWLGQQATYFTEDKDDHIYNELVKAIVEHRLLPGSKLPEEALAETFGVSRTGIRRVLQRLAAVQLVTHLPKRGAQVTTPGQDEAVNVFQTRKMLECANLPSVVAACREEHLLAMEGIVAQEQQAHRDQDGAAAIRLSAAFHVQLQAIAGNNVLTEMVSQLTLRSSLVIAVYGAPWQQGCRCHDHSDLLALLRRKDCTALVDHMARHFDDIVANLRFSQGGDETPDFARIFAKTGLQEPL</sequence>
<evidence type="ECO:0000313" key="8">
    <source>
        <dbReference type="Proteomes" id="UP000594967"/>
    </source>
</evidence>
<dbReference type="PANTHER" id="PTHR43537">
    <property type="entry name" value="TRANSCRIPTIONAL REGULATOR, GNTR FAMILY"/>
    <property type="match status" value="1"/>
</dbReference>
<feature type="domain" description="HTH gntR-type" evidence="4">
    <location>
        <begin position="22"/>
        <end position="89"/>
    </location>
</feature>
<evidence type="ECO:0000256" key="2">
    <source>
        <dbReference type="ARBA" id="ARBA00023125"/>
    </source>
</evidence>